<proteinExistence type="predicted"/>
<dbReference type="SMART" id="SM00506">
    <property type="entry name" value="A1pp"/>
    <property type="match status" value="1"/>
</dbReference>
<dbReference type="Proteomes" id="UP000536909">
    <property type="component" value="Unassembled WGS sequence"/>
</dbReference>
<dbReference type="Pfam" id="PF01661">
    <property type="entry name" value="Macro"/>
    <property type="match status" value="1"/>
</dbReference>
<name>A0ABR6MYA6_9DEIO</name>
<dbReference type="Gene3D" id="3.40.220.10">
    <property type="entry name" value="Leucine Aminopeptidase, subunit E, domain 1"/>
    <property type="match status" value="1"/>
</dbReference>
<protein>
    <submittedName>
        <fullName evidence="2">O-acetyl-ADP-ribose deacetylase (Regulator of RNase III)</fullName>
    </submittedName>
</protein>
<dbReference type="InterPro" id="IPR043472">
    <property type="entry name" value="Macro_dom-like"/>
</dbReference>
<dbReference type="PROSITE" id="PS51154">
    <property type="entry name" value="MACRO"/>
    <property type="match status" value="1"/>
</dbReference>
<dbReference type="RefSeq" id="WP_146719776.1">
    <property type="nucleotide sequence ID" value="NZ_BSUI01000011.1"/>
</dbReference>
<feature type="domain" description="Macro" evidence="1">
    <location>
        <begin position="17"/>
        <end position="199"/>
    </location>
</feature>
<reference evidence="2 3" key="1">
    <citation type="submission" date="2020-08" db="EMBL/GenBank/DDBJ databases">
        <title>Genomic Encyclopedia of Type Strains, Phase IV (KMG-IV): sequencing the most valuable type-strain genomes for metagenomic binning, comparative biology and taxonomic classification.</title>
        <authorList>
            <person name="Goeker M."/>
        </authorList>
    </citation>
    <scope>NUCLEOTIDE SEQUENCE [LARGE SCALE GENOMIC DNA]</scope>
    <source>
        <strain evidence="2 3">DSM 105434</strain>
    </source>
</reference>
<keyword evidence="3" id="KW-1185">Reference proteome</keyword>
<dbReference type="SUPFAM" id="SSF52949">
    <property type="entry name" value="Macro domain-like"/>
    <property type="match status" value="1"/>
</dbReference>
<organism evidence="2 3">
    <name type="scientific">Deinococcus metallilatus</name>
    <dbReference type="NCBI Taxonomy" id="1211322"/>
    <lineage>
        <taxon>Bacteria</taxon>
        <taxon>Thermotogati</taxon>
        <taxon>Deinococcota</taxon>
        <taxon>Deinococci</taxon>
        <taxon>Deinococcales</taxon>
        <taxon>Deinococcaceae</taxon>
        <taxon>Deinococcus</taxon>
    </lineage>
</organism>
<dbReference type="InterPro" id="IPR002589">
    <property type="entry name" value="Macro_dom"/>
</dbReference>
<accession>A0ABR6MYA6</accession>
<evidence type="ECO:0000313" key="3">
    <source>
        <dbReference type="Proteomes" id="UP000536909"/>
    </source>
</evidence>
<sequence length="199" mass="21820">MRSSIKISLRDRSQDVVSALSLHFKGIKNVDVSQGDVMDFKADAVVSPANSFGFMDGGIDLIYVSKFGWDLQTRLRTQLCEKHDGELPVGQALVIETYDSEIPYLISAPTMRVPSDVSLTINAYLAFRAVLRVIQKHNTQHPAPIKSIVCPGLCTAIGKMPADRSARQMAAAYAVCILGQENMPLTLGQAVEEHYRLLG</sequence>
<evidence type="ECO:0000313" key="2">
    <source>
        <dbReference type="EMBL" id="MBB5296914.1"/>
    </source>
</evidence>
<dbReference type="EMBL" id="JACHFV010000015">
    <property type="protein sequence ID" value="MBB5296914.1"/>
    <property type="molecule type" value="Genomic_DNA"/>
</dbReference>
<gene>
    <name evidence="2" type="ORF">HNQ10_003774</name>
</gene>
<comment type="caution">
    <text evidence="2">The sequence shown here is derived from an EMBL/GenBank/DDBJ whole genome shotgun (WGS) entry which is preliminary data.</text>
</comment>
<evidence type="ECO:0000259" key="1">
    <source>
        <dbReference type="PROSITE" id="PS51154"/>
    </source>
</evidence>